<evidence type="ECO:0000256" key="3">
    <source>
        <dbReference type="ARBA" id="ARBA00023014"/>
    </source>
</evidence>
<sequence length="365" mass="40485">MEYRKTNRIDHPISCLGLGGGYLQQASESEIEETYRLAIDKGINFFDLCGGGGRIFAPFGKAIKGRREKVLFQLHLGAVYQGPDLEYGWSRDLNRIKATFEWEMGLLGTDYVDFLFLHCVDEMEDLKSIRENGILDFALSLKEQGVACHLGFSSHSPEVASSFLDLGLFDLFMFSINPAYDYEVGDELGLGTASERKRLFEKAERLGVGISVMKPFLGGQLLDGRSPFKKALSKAQCLSYCLDRPGVLTVLPGVRGKEDLLELLRMENATPREKDYSAISSLTATASGGCVYCHHCAPCPFGLDVALINKYYDLALGGDGIAAMHYQKLSKKASDCRYCGHCSSFCPFKSKPMERMAEIAEYFGH</sequence>
<dbReference type="InterPro" id="IPR036812">
    <property type="entry name" value="NAD(P)_OxRdtase_dom_sf"/>
</dbReference>
<evidence type="ECO:0000256" key="1">
    <source>
        <dbReference type="ARBA" id="ARBA00022723"/>
    </source>
</evidence>
<gene>
    <name evidence="5" type="ORF">IAC61_06385</name>
</gene>
<dbReference type="GO" id="GO:0051536">
    <property type="term" value="F:iron-sulfur cluster binding"/>
    <property type="evidence" value="ECO:0007669"/>
    <property type="project" value="UniProtKB-KW"/>
</dbReference>
<dbReference type="InterPro" id="IPR053135">
    <property type="entry name" value="AKR2_Oxidoreductase"/>
</dbReference>
<evidence type="ECO:0000313" key="5">
    <source>
        <dbReference type="EMBL" id="MBO8426917.1"/>
    </source>
</evidence>
<keyword evidence="1" id="KW-0479">Metal-binding</keyword>
<accession>A0A9D9DFY2</accession>
<keyword evidence="2" id="KW-0408">Iron</keyword>
<dbReference type="PROSITE" id="PS00198">
    <property type="entry name" value="4FE4S_FER_1"/>
    <property type="match status" value="1"/>
</dbReference>
<evidence type="ECO:0000313" key="6">
    <source>
        <dbReference type="Proteomes" id="UP000823634"/>
    </source>
</evidence>
<dbReference type="Proteomes" id="UP000823634">
    <property type="component" value="Unassembled WGS sequence"/>
</dbReference>
<proteinExistence type="predicted"/>
<keyword evidence="3" id="KW-0411">Iron-sulfur</keyword>
<evidence type="ECO:0000256" key="2">
    <source>
        <dbReference type="ARBA" id="ARBA00023004"/>
    </source>
</evidence>
<dbReference type="InterPro" id="IPR023210">
    <property type="entry name" value="NADP_OxRdtase_dom"/>
</dbReference>
<dbReference type="InterPro" id="IPR017896">
    <property type="entry name" value="4Fe4S_Fe-S-bd"/>
</dbReference>
<reference evidence="5" key="2">
    <citation type="journal article" date="2021" name="PeerJ">
        <title>Extensive microbial diversity within the chicken gut microbiome revealed by metagenomics and culture.</title>
        <authorList>
            <person name="Gilroy R."/>
            <person name="Ravi A."/>
            <person name="Getino M."/>
            <person name="Pursley I."/>
            <person name="Horton D.L."/>
            <person name="Alikhan N.F."/>
            <person name="Baker D."/>
            <person name="Gharbi K."/>
            <person name="Hall N."/>
            <person name="Watson M."/>
            <person name="Adriaenssens E.M."/>
            <person name="Foster-Nyarko E."/>
            <person name="Jarju S."/>
            <person name="Secka A."/>
            <person name="Antonio M."/>
            <person name="Oren A."/>
            <person name="Chaudhuri R.R."/>
            <person name="La Ragione R."/>
            <person name="Hildebrand F."/>
            <person name="Pallen M.J."/>
        </authorList>
    </citation>
    <scope>NUCLEOTIDE SEQUENCE</scope>
    <source>
        <strain evidence="5">17113</strain>
    </source>
</reference>
<dbReference type="PANTHER" id="PTHR43312:SF1">
    <property type="entry name" value="NADP-DEPENDENT OXIDOREDUCTASE DOMAIN-CONTAINING PROTEIN"/>
    <property type="match status" value="1"/>
</dbReference>
<dbReference type="PROSITE" id="PS51379">
    <property type="entry name" value="4FE4S_FER_2"/>
    <property type="match status" value="1"/>
</dbReference>
<dbReference type="SUPFAM" id="SSF51430">
    <property type="entry name" value="NAD(P)-linked oxidoreductase"/>
    <property type="match status" value="1"/>
</dbReference>
<protein>
    <submittedName>
        <fullName evidence="5">Aldo/keto reductase</fullName>
    </submittedName>
</protein>
<organism evidence="5 6">
    <name type="scientific">Candidatus Alloenteromonas pullistercoris</name>
    <dbReference type="NCBI Taxonomy" id="2840785"/>
    <lineage>
        <taxon>Bacteria</taxon>
        <taxon>Bacillati</taxon>
        <taxon>Bacillota</taxon>
        <taxon>Bacillota incertae sedis</taxon>
        <taxon>Candidatus Alloenteromonas</taxon>
    </lineage>
</organism>
<dbReference type="Pfam" id="PF00248">
    <property type="entry name" value="Aldo_ket_red"/>
    <property type="match status" value="1"/>
</dbReference>
<comment type="caution">
    <text evidence="5">The sequence shown here is derived from an EMBL/GenBank/DDBJ whole genome shotgun (WGS) entry which is preliminary data.</text>
</comment>
<feature type="domain" description="4Fe-4S ferredoxin-type" evidence="4">
    <location>
        <begin position="327"/>
        <end position="356"/>
    </location>
</feature>
<evidence type="ECO:0000259" key="4">
    <source>
        <dbReference type="PROSITE" id="PS51379"/>
    </source>
</evidence>
<dbReference type="InterPro" id="IPR017900">
    <property type="entry name" value="4Fe4S_Fe_S_CS"/>
</dbReference>
<dbReference type="EMBL" id="JADINA010000039">
    <property type="protein sequence ID" value="MBO8426917.1"/>
    <property type="molecule type" value="Genomic_DNA"/>
</dbReference>
<dbReference type="SUPFAM" id="SSF46548">
    <property type="entry name" value="alpha-helical ferredoxin"/>
    <property type="match status" value="1"/>
</dbReference>
<dbReference type="Gene3D" id="3.20.20.100">
    <property type="entry name" value="NADP-dependent oxidoreductase domain"/>
    <property type="match status" value="1"/>
</dbReference>
<dbReference type="GO" id="GO:0046872">
    <property type="term" value="F:metal ion binding"/>
    <property type="evidence" value="ECO:0007669"/>
    <property type="project" value="UniProtKB-KW"/>
</dbReference>
<dbReference type="AlphaFoldDB" id="A0A9D9DFY2"/>
<dbReference type="CDD" id="cd19100">
    <property type="entry name" value="AKR_unchar"/>
    <property type="match status" value="1"/>
</dbReference>
<reference evidence="5" key="1">
    <citation type="submission" date="2020-10" db="EMBL/GenBank/DDBJ databases">
        <authorList>
            <person name="Gilroy R."/>
        </authorList>
    </citation>
    <scope>NUCLEOTIDE SEQUENCE</scope>
    <source>
        <strain evidence="5">17113</strain>
    </source>
</reference>
<dbReference type="PANTHER" id="PTHR43312">
    <property type="entry name" value="D-THREO-ALDOSE 1-DEHYDROGENASE"/>
    <property type="match status" value="1"/>
</dbReference>
<name>A0A9D9DFY2_9FIRM</name>